<evidence type="ECO:0000256" key="1">
    <source>
        <dbReference type="ARBA" id="ARBA00009405"/>
    </source>
</evidence>
<dbReference type="Proteomes" id="UP000003195">
    <property type="component" value="Unassembled WGS sequence"/>
</dbReference>
<evidence type="ECO:0000313" key="5">
    <source>
        <dbReference type="EMBL" id="EFQ03907.1"/>
    </source>
</evidence>
<dbReference type="Gene3D" id="3.20.20.70">
    <property type="entry name" value="Aldolase class I"/>
    <property type="match status" value="1"/>
</dbReference>
<dbReference type="HOGENOM" id="CLU_022138_3_2_9"/>
<dbReference type="EMBL" id="AECS01000037">
    <property type="protein sequence ID" value="EFQ03907.1"/>
    <property type="molecule type" value="Genomic_DNA"/>
</dbReference>
<dbReference type="eggNOG" id="COG0119">
    <property type="taxonomic scope" value="Bacteria"/>
</dbReference>
<comment type="caution">
    <text evidence="5">The sequence shown here is derived from an EMBL/GenBank/DDBJ whole genome shotgun (WGS) entry which is preliminary data.</text>
</comment>
<dbReference type="GO" id="GO:0004419">
    <property type="term" value="F:hydroxymethylglutaryl-CoA lyase activity"/>
    <property type="evidence" value="ECO:0007669"/>
    <property type="project" value="TreeGrafter"/>
</dbReference>
<accession>E2ZCY6</accession>
<dbReference type="InterPro" id="IPR043594">
    <property type="entry name" value="HMGL"/>
</dbReference>
<dbReference type="PROSITE" id="PS50991">
    <property type="entry name" value="PYR_CT"/>
    <property type="match status" value="1"/>
</dbReference>
<dbReference type="SUPFAM" id="SSF51569">
    <property type="entry name" value="Aldolase"/>
    <property type="match status" value="1"/>
</dbReference>
<dbReference type="GO" id="GO:0006552">
    <property type="term" value="P:L-leucine catabolic process"/>
    <property type="evidence" value="ECO:0007669"/>
    <property type="project" value="TreeGrafter"/>
</dbReference>
<protein>
    <submittedName>
        <fullName evidence="5">HMGL-like protein</fullName>
    </submittedName>
</protein>
<organism evidence="5 6">
    <name type="scientific">Megasphaera micronuciformis F0359</name>
    <dbReference type="NCBI Taxonomy" id="706434"/>
    <lineage>
        <taxon>Bacteria</taxon>
        <taxon>Bacillati</taxon>
        <taxon>Bacillota</taxon>
        <taxon>Negativicutes</taxon>
        <taxon>Veillonellales</taxon>
        <taxon>Veillonellaceae</taxon>
        <taxon>Megasphaera</taxon>
    </lineage>
</organism>
<dbReference type="OrthoDB" id="9784013at2"/>
<dbReference type="InterPro" id="IPR013785">
    <property type="entry name" value="Aldolase_TIM"/>
</dbReference>
<dbReference type="PANTHER" id="PTHR42738">
    <property type="entry name" value="HYDROXYMETHYLGLUTARYL-COA LYASE"/>
    <property type="match status" value="1"/>
</dbReference>
<feature type="domain" description="Pyruvate carboxyltransferase" evidence="4">
    <location>
        <begin position="6"/>
        <end position="274"/>
    </location>
</feature>
<name>E2ZCY6_9FIRM</name>
<reference evidence="5 6" key="1">
    <citation type="submission" date="2010-08" db="EMBL/GenBank/DDBJ databases">
        <authorList>
            <person name="Weinstock G."/>
            <person name="Sodergren E."/>
            <person name="Clifton S."/>
            <person name="Fulton L."/>
            <person name="Fulton B."/>
            <person name="Courtney L."/>
            <person name="Fronick C."/>
            <person name="Harrison M."/>
            <person name="Strong C."/>
            <person name="Farmer C."/>
            <person name="Delahaunty K."/>
            <person name="Markovic C."/>
            <person name="Hall O."/>
            <person name="Minx P."/>
            <person name="Tomlinson C."/>
            <person name="Mitreva M."/>
            <person name="Hou S."/>
            <person name="Chen J."/>
            <person name="Wollam A."/>
            <person name="Pepin K.H."/>
            <person name="Johnson M."/>
            <person name="Bhonagiri V."/>
            <person name="Zhang X."/>
            <person name="Suruliraj S."/>
            <person name="Warren W."/>
            <person name="Chinwalla A."/>
            <person name="Mardis E.R."/>
            <person name="Wilson R.K."/>
        </authorList>
    </citation>
    <scope>NUCLEOTIDE SEQUENCE [LARGE SCALE GENOMIC DNA]</scope>
    <source>
        <strain evidence="5 6">F0359</strain>
    </source>
</reference>
<keyword evidence="2" id="KW-0479">Metal-binding</keyword>
<dbReference type="STRING" id="706434.HMPREF9429_01090"/>
<comment type="similarity">
    <text evidence="1">Belongs to the HMG-CoA lyase family.</text>
</comment>
<dbReference type="PANTHER" id="PTHR42738:SF7">
    <property type="entry name" value="HYDROXYMETHYLGLUTARYL-COA LYASE"/>
    <property type="match status" value="1"/>
</dbReference>
<dbReference type="NCBIfam" id="NF004283">
    <property type="entry name" value="PRK05692.1"/>
    <property type="match status" value="1"/>
</dbReference>
<keyword evidence="3" id="KW-0456">Lyase</keyword>
<proteinExistence type="inferred from homology"/>
<dbReference type="GO" id="GO:0046951">
    <property type="term" value="P:ketone body biosynthetic process"/>
    <property type="evidence" value="ECO:0007669"/>
    <property type="project" value="TreeGrafter"/>
</dbReference>
<dbReference type="InterPro" id="IPR000891">
    <property type="entry name" value="PYR_CT"/>
</dbReference>
<sequence>MDIKSVNFVEVGPRDGFQNVKEYIPLEKKLHIIDMLIQSGVKSMELTSFVHPKAIPQMKDSHDVVIKTLEKHGSSDVDFFALVPNLFGAKAAAECGLTKIDTVISVSESHNKANINRTVSESLEGLTAIRQELPDMEIILSLATSFTCPFEGITPIDNVLSIIRKGVDLGIHQFCLADTIGQADPLMVRNTAKAVLKEFPNEHFELHIHDTRGMGLASTLAGIEAGINSVQAAVGGLGGCPFAPGASGNVASEDLIFMLNAMNIHTGIDFQKMLDTALYETTVISGNYSGHQIHINTPCSH</sequence>
<dbReference type="AlphaFoldDB" id="E2ZCY6"/>
<evidence type="ECO:0000256" key="3">
    <source>
        <dbReference type="ARBA" id="ARBA00023239"/>
    </source>
</evidence>
<gene>
    <name evidence="5" type="ORF">HMPREF9429_01090</name>
</gene>
<dbReference type="Pfam" id="PF00682">
    <property type="entry name" value="HMGL-like"/>
    <property type="match status" value="1"/>
</dbReference>
<dbReference type="CDD" id="cd07938">
    <property type="entry name" value="DRE_TIM_HMGL"/>
    <property type="match status" value="1"/>
</dbReference>
<evidence type="ECO:0000259" key="4">
    <source>
        <dbReference type="PROSITE" id="PS50991"/>
    </source>
</evidence>
<evidence type="ECO:0000256" key="2">
    <source>
        <dbReference type="ARBA" id="ARBA00022723"/>
    </source>
</evidence>
<evidence type="ECO:0000313" key="6">
    <source>
        <dbReference type="Proteomes" id="UP000003195"/>
    </source>
</evidence>
<keyword evidence="6" id="KW-1185">Reference proteome</keyword>
<dbReference type="RefSeq" id="WP_006942205.1">
    <property type="nucleotide sequence ID" value="NZ_GL538208.1"/>
</dbReference>
<dbReference type="GO" id="GO:0046872">
    <property type="term" value="F:metal ion binding"/>
    <property type="evidence" value="ECO:0007669"/>
    <property type="project" value="UniProtKB-KW"/>
</dbReference>